<organism evidence="3 4">
    <name type="scientific">Stentor coeruleus</name>
    <dbReference type="NCBI Taxonomy" id="5963"/>
    <lineage>
        <taxon>Eukaryota</taxon>
        <taxon>Sar</taxon>
        <taxon>Alveolata</taxon>
        <taxon>Ciliophora</taxon>
        <taxon>Postciliodesmatophora</taxon>
        <taxon>Heterotrichea</taxon>
        <taxon>Heterotrichida</taxon>
        <taxon>Stentoridae</taxon>
        <taxon>Stentor</taxon>
    </lineage>
</organism>
<keyword evidence="4" id="KW-1185">Reference proteome</keyword>
<dbReference type="AlphaFoldDB" id="A0A1R2CMP2"/>
<proteinExistence type="predicted"/>
<comment type="caution">
    <text evidence="3">The sequence shown here is derived from an EMBL/GenBank/DDBJ whole genome shotgun (WGS) entry which is preliminary data.</text>
</comment>
<feature type="compositionally biased region" description="Basic and acidic residues" evidence="2">
    <location>
        <begin position="1"/>
        <end position="15"/>
    </location>
</feature>
<dbReference type="EMBL" id="MPUH01000108">
    <property type="protein sequence ID" value="OMJ90220.1"/>
    <property type="molecule type" value="Genomic_DNA"/>
</dbReference>
<dbReference type="Proteomes" id="UP000187209">
    <property type="component" value="Unassembled WGS sequence"/>
</dbReference>
<evidence type="ECO:0000313" key="3">
    <source>
        <dbReference type="EMBL" id="OMJ90220.1"/>
    </source>
</evidence>
<feature type="coiled-coil region" evidence="1">
    <location>
        <begin position="375"/>
        <end position="402"/>
    </location>
</feature>
<protein>
    <submittedName>
        <fullName evidence="3">Uncharacterized protein</fullName>
    </submittedName>
</protein>
<evidence type="ECO:0000256" key="1">
    <source>
        <dbReference type="SAM" id="Coils"/>
    </source>
</evidence>
<evidence type="ECO:0000313" key="4">
    <source>
        <dbReference type="Proteomes" id="UP000187209"/>
    </source>
</evidence>
<reference evidence="3 4" key="1">
    <citation type="submission" date="2016-11" db="EMBL/GenBank/DDBJ databases">
        <title>The macronuclear genome of Stentor coeruleus: a giant cell with tiny introns.</title>
        <authorList>
            <person name="Slabodnick M."/>
            <person name="Ruby J.G."/>
            <person name="Reiff S.B."/>
            <person name="Swart E.C."/>
            <person name="Gosai S."/>
            <person name="Prabakaran S."/>
            <person name="Witkowska E."/>
            <person name="Larue G.E."/>
            <person name="Fisher S."/>
            <person name="Freeman R.M."/>
            <person name="Gunawardena J."/>
            <person name="Chu W."/>
            <person name="Stover N.A."/>
            <person name="Gregory B.D."/>
            <person name="Nowacki M."/>
            <person name="Derisi J."/>
            <person name="Roy S.W."/>
            <person name="Marshall W.F."/>
            <person name="Sood P."/>
        </authorList>
    </citation>
    <scope>NUCLEOTIDE SEQUENCE [LARGE SCALE GENOMIC DNA]</scope>
    <source>
        <strain evidence="3">WM001</strain>
    </source>
</reference>
<keyword evidence="1" id="KW-0175">Coiled coil</keyword>
<sequence length="588" mass="68296">MGCLPSKEEKAKAETEAENNPAPYSDKTTDDKSSIGKTTTRESTACFFDDFEKIIDRDQYLTSKILECLSLMCNNESEDIKKIGCRVIELISLKNSTKLSKFFDLRIEETEVQKKLVKSMKDHCKELQKLVGIKYSDIDERFENVQSIIRNKYIYSEERLVLKKTLEKINKVQKPEFGSLVNDLKSLFTVEKSLIAIEKSLPKLNEDPIWLMRLKELEQSLGKFVKSSMNSLKNIEHIFGNCQATDKIDVYFLQNFEIDVDTYTTFAESLKSWVNNINELEIMKESSLTSDNITQQLRELDEKISMYFFDAEERKQNASNKFKRMSRNSTGLGMFIHEVLKHIDTSDKTLEETANKLYRKVNQFIKTAESQDSIITDMTERLSEFDKKIDEIELKFSDLIENLGRELHKCTPLDEIDLRDSVDEIRKKVGSKEGSDMLERLELFSMKVDFACEYVVILQEIYDLIIKDHNKLRNDVVEKNNELSNKLALCENDKNNLEDNLKSLKSNYEISCEIAEKYTKAYSEKDLENANLKANINSLTLKYEEISQARSRETEEIDNLTSELRACKKTLRIKETELNDLKSSLEQN</sequence>
<name>A0A1R2CMP2_9CILI</name>
<gene>
    <name evidence="3" type="ORF">SteCoe_7518</name>
</gene>
<feature type="coiled-coil region" evidence="1">
    <location>
        <begin position="466"/>
        <end position="577"/>
    </location>
</feature>
<dbReference type="OrthoDB" id="326822at2759"/>
<accession>A0A1R2CMP2</accession>
<evidence type="ECO:0000256" key="2">
    <source>
        <dbReference type="SAM" id="MobiDB-lite"/>
    </source>
</evidence>
<feature type="region of interest" description="Disordered" evidence="2">
    <location>
        <begin position="1"/>
        <end position="36"/>
    </location>
</feature>